<sequence>MVNTKRLRSESFYNFHENNDRKRFLSSTTNDSFTQFEHLANELIYDIFDYLDFYHIYLSFFNLNFRFRSLLIDSTLPLNINLFLMSKTTFNQYNEDIIKPNQQRIDIFRLTNYYMFDKNTFLFSQMISLQTLILETVRSVQMKDIIQQLILLPNLSSLTISTINAVENIDFIYKQVFRLTSLRYCKLSLSRKFPKHVSPLTLNEYSPIEHLNIDHGLGFDELSTLLLYLPQLRHLSTHIWHKTDFILKPPCAVLNNLTHVSLKLYGCVTFNDFELFLVNYCTSIQFLRISGDKELLNANRWKRLISSSLTNLQTFDIECEIRFVDNTAIKQEMKNFNSLFWIERQWFFECRAYSTKFYDETLFYSTNPFRRKKYRLSQGKSNKNRFQTILNSVHHVTIEDNNEIKENTYYFPQATTLTLASKVSINDITIVNNLQRILSLKQIQILEILSDHLCPLKMSELLSYMPNVHTLTFRSMSFDGYGKKLFEQNPLFRLISKINLIKSIHFYGKCTLQNLEIFLKLFPNLQYIETSVELQQIQLVLQYLLNKTNTNARHLRLLCFSCDGKESHYISKLIKSRLLPCDCKTIFDDQHLRLYIWW</sequence>
<reference evidence="1" key="1">
    <citation type="submission" date="2021-02" db="EMBL/GenBank/DDBJ databases">
        <authorList>
            <person name="Nowell W R."/>
        </authorList>
    </citation>
    <scope>NUCLEOTIDE SEQUENCE</scope>
</reference>
<dbReference type="AlphaFoldDB" id="A0A815CX22"/>
<evidence type="ECO:0000313" key="1">
    <source>
        <dbReference type="EMBL" id="CAF1289677.1"/>
    </source>
</evidence>
<name>A0A815CX22_9BILA</name>
<evidence type="ECO:0000313" key="2">
    <source>
        <dbReference type="EMBL" id="CAF1568301.1"/>
    </source>
</evidence>
<protein>
    <recommendedName>
        <fullName evidence="5">F-box domain-containing protein</fullName>
    </recommendedName>
</protein>
<comment type="caution">
    <text evidence="1">The sequence shown here is derived from an EMBL/GenBank/DDBJ whole genome shotgun (WGS) entry which is preliminary data.</text>
</comment>
<dbReference type="EMBL" id="CAJNOI010000480">
    <property type="protein sequence ID" value="CAF1289677.1"/>
    <property type="molecule type" value="Genomic_DNA"/>
</dbReference>
<keyword evidence="3" id="KW-1185">Reference proteome</keyword>
<proteinExistence type="predicted"/>
<evidence type="ECO:0008006" key="5">
    <source>
        <dbReference type="Google" id="ProtNLM"/>
    </source>
</evidence>
<dbReference type="SUPFAM" id="SSF52047">
    <property type="entry name" value="RNI-like"/>
    <property type="match status" value="1"/>
</dbReference>
<accession>A0A815CX22</accession>
<dbReference type="Proteomes" id="UP000663832">
    <property type="component" value="Unassembled WGS sequence"/>
</dbReference>
<evidence type="ECO:0000313" key="4">
    <source>
        <dbReference type="Proteomes" id="UP000663877"/>
    </source>
</evidence>
<dbReference type="Proteomes" id="UP000663877">
    <property type="component" value="Unassembled WGS sequence"/>
</dbReference>
<dbReference type="OrthoDB" id="10077311at2759"/>
<organism evidence="1 4">
    <name type="scientific">Adineta steineri</name>
    <dbReference type="NCBI Taxonomy" id="433720"/>
    <lineage>
        <taxon>Eukaryota</taxon>
        <taxon>Metazoa</taxon>
        <taxon>Spiralia</taxon>
        <taxon>Gnathifera</taxon>
        <taxon>Rotifera</taxon>
        <taxon>Eurotatoria</taxon>
        <taxon>Bdelloidea</taxon>
        <taxon>Adinetida</taxon>
        <taxon>Adinetidae</taxon>
        <taxon>Adineta</taxon>
    </lineage>
</organism>
<evidence type="ECO:0000313" key="3">
    <source>
        <dbReference type="Proteomes" id="UP000663832"/>
    </source>
</evidence>
<gene>
    <name evidence="1" type="ORF">BJG266_LOCUS31674</name>
    <name evidence="2" type="ORF">QVE165_LOCUS48550</name>
</gene>
<dbReference type="EMBL" id="CAJNOM010000824">
    <property type="protein sequence ID" value="CAF1568301.1"/>
    <property type="molecule type" value="Genomic_DNA"/>
</dbReference>